<reference evidence="1" key="1">
    <citation type="submission" date="2017-05" db="UniProtKB">
        <authorList>
            <consortium name="EnsemblMetazoa"/>
        </authorList>
    </citation>
    <scope>IDENTIFICATION</scope>
</reference>
<evidence type="ECO:0008006" key="2">
    <source>
        <dbReference type="Google" id="ProtNLM"/>
    </source>
</evidence>
<accession>A0A1X7T3S5</accession>
<name>A0A1X7T3S5_AMPQE</name>
<protein>
    <recommendedName>
        <fullName evidence="2">Reverse transcriptase domain-containing protein</fullName>
    </recommendedName>
</protein>
<sequence>MYRGWSPLIVRGSDNIIYSREGVVQGDPLSMFAYSVATIPLIRQLEAPAMWRQLWFADDSTVIGDVSVIKNWFDKLLSIGPLFGYFPEPSKSSLIVKDTTLPCAEQSFDGSGVSIVQCGRYLGGVIGNRAGVESFVLSRVSAWSNYVSLLSSIAVDQPQAAYIALTKSLQSEWIFLQRVTPDCGDPFSDQEQALCTHFLPSLTGHACGSHDRFLYSLPIRMGWLNIKDPTKTADQAYSASRNAVRFLMESVIKQSPFNTTDHYLCVTQTRLDHIAIQDERNETYFKEALSLFDARHQRAILWSRDSLSHWLCALPVQKGNFNLSSQEFRDAICMRYLKPLVSLPPLCDGCGAPFSTVHALDCRKGGLVSLRQNEIRDLLCDLSSIVLSNVVREPIIQEPNATTNSDGLVADMAARGV</sequence>
<dbReference type="InParanoid" id="A0A1X7T3S5"/>
<dbReference type="OrthoDB" id="8118845at2759"/>
<organism evidence="1">
    <name type="scientific">Amphimedon queenslandica</name>
    <name type="common">Sponge</name>
    <dbReference type="NCBI Taxonomy" id="400682"/>
    <lineage>
        <taxon>Eukaryota</taxon>
        <taxon>Metazoa</taxon>
        <taxon>Porifera</taxon>
        <taxon>Demospongiae</taxon>
        <taxon>Heteroscleromorpha</taxon>
        <taxon>Haplosclerida</taxon>
        <taxon>Niphatidae</taxon>
        <taxon>Amphimedon</taxon>
    </lineage>
</organism>
<proteinExistence type="predicted"/>
<dbReference type="AlphaFoldDB" id="A0A1X7T3S5"/>
<dbReference type="EnsemblMetazoa" id="Aqu2.1.09017_001">
    <property type="protein sequence ID" value="Aqu2.1.09017_001"/>
    <property type="gene ID" value="Aqu2.1.09017"/>
</dbReference>
<dbReference type="eggNOG" id="ENOG502S9D9">
    <property type="taxonomic scope" value="Eukaryota"/>
</dbReference>
<evidence type="ECO:0000313" key="1">
    <source>
        <dbReference type="EnsemblMetazoa" id="Aqu2.1.09017_001"/>
    </source>
</evidence>